<evidence type="ECO:0000259" key="8">
    <source>
        <dbReference type="SMART" id="SM00968"/>
    </source>
</evidence>
<evidence type="ECO:0000256" key="4">
    <source>
        <dbReference type="ARBA" id="ARBA00022840"/>
    </source>
</evidence>
<dbReference type="Pfam" id="PF06470">
    <property type="entry name" value="SMC_hinge"/>
    <property type="match status" value="1"/>
</dbReference>
<evidence type="ECO:0000256" key="5">
    <source>
        <dbReference type="ARBA" id="ARBA00023054"/>
    </source>
</evidence>
<dbReference type="GO" id="GO:0003677">
    <property type="term" value="F:DNA binding"/>
    <property type="evidence" value="ECO:0007669"/>
    <property type="project" value="UniProtKB-UniRule"/>
</dbReference>
<comment type="domain">
    <text evidence="7">Contains large globular domains required for ATP hydrolysis at each terminus and a third globular domain forming a flexible hinge near the middle of the molecule. These domains are separated by coiled-coil structures.</text>
</comment>
<reference evidence="9 10" key="1">
    <citation type="submission" date="2013-07" db="EMBL/GenBank/DDBJ databases">
        <authorList>
            <person name="Weinstock G."/>
            <person name="Sodergren E."/>
            <person name="Wylie T."/>
            <person name="Fulton L."/>
            <person name="Fulton R."/>
            <person name="Fronick C."/>
            <person name="O'Laughlin M."/>
            <person name="Godfrey J."/>
            <person name="Miner T."/>
            <person name="Herter B."/>
            <person name="Appelbaum E."/>
            <person name="Cordes M."/>
            <person name="Lek S."/>
            <person name="Wollam A."/>
            <person name="Pepin K.H."/>
            <person name="Palsikar V.B."/>
            <person name="Mitreva M."/>
            <person name="Wilson R.K."/>
        </authorList>
    </citation>
    <scope>NUCLEOTIDE SEQUENCE [LARGE SCALE GENOMIC DNA]</scope>
    <source>
        <strain evidence="9 10">ATCC 27760</strain>
    </source>
</reference>
<comment type="subunit">
    <text evidence="7">Homodimer.</text>
</comment>
<dbReference type="GO" id="GO:0005694">
    <property type="term" value="C:chromosome"/>
    <property type="evidence" value="ECO:0007669"/>
    <property type="project" value="InterPro"/>
</dbReference>
<sequence>MYLRSLELQGFKSFPDKIKLHFDKGLTAVVGPNGSGKSNIGDAVRWVLGEQSTKTLRGNKMEDVIFSGTKTRKAMGFAAVTLEISNEAGELGEAYGAVVSVTRKLYRSGDSEYRINGKNVRLKDVTELFMDTGMGRDGYAIIGQGRIAEIVSAKSADRRDIFEEAAGVSKFRYKKQEAQRKLDAAQENLVRLQDIVSELESRVEPLRKQAEKAKQYVELAGKQKQLEVSLWVRRLGALREKLTGLSDGLLQAQAEYQNAEREIQRTDAQVQDGYRRMQESTLKMEEIRQQMQQAEEETTQLKSVVAVCENDILHSRQMQESLRQQKQETAQQSRSMENRMESLSEQVVQLRQKREAIQVEAEQTEQNWNALKQQAARRGQEYEQANQVLQNLLVRQSELRVLQQTAAGQQEELKAQLAEQGMRQSALRQACTEQNAAYDAAREQAQQAQEQFQQVQNQRDGFQKRYAHAVQALEAGKKQQEQAAFALREKRQRQRLLQDMERNMEGFGGSVKAVLRADGGKPRGVFGTVAQLITTDQKYGVALETALGGAMQNLIVENENAAKQWIRFLQQKHAGRATFLPLTSVRGKTLHETGLEQHEGFVDLACNLVRYEERFSGVVQFLLGRIVVAEDLDTATALAKAYQYRFRIVTLDGQVINAGGSFTGGSAMRAGGMLTRRAELTALSGEIQELEQQEQAASAALQKAQQQSAQLQQQMEALQQQCRQAESEQVAAAAQLEKEQYLRKQTTERAEEAAGQQAALQERLQETVDRHTAAAEEAEEVEKAIQKGQEMLSQEADQRTALEQEQSRLAERRSQLKIGMMELEKDMDTLTKEMQQQSDQQDSMAEKLVQIDKDIAVQEDLIRQKQTEITENQARLEQMQNSRTDGQAEIRHWQQVHDAQEQQIRELQSGLQETNAVRERFSGEISRLEERKISVQNDYDGVIRQLLEQYELSLSEAQAQAQPLEDLQTAQRELQSLKAQIRGLGTVNVAAIEEYAEVSKRYQFLSEQMQDAETAKRELEDLITSLTEEMQRIFSESFSVIDRNFQEIFKDLFGGGEARLELTDPEHVLESGIEIKVAPPGKVIKNLISLSGGEQSFVAIAIYFAILRLRPSPFCILDEIDAALDEGNVRRYAQYLQNFTDTTQFILVTHRRSAMEEASVLYGVTMQEDGISRLLRMEQEELEKTE</sequence>
<evidence type="ECO:0000256" key="6">
    <source>
        <dbReference type="ARBA" id="ARBA00023125"/>
    </source>
</evidence>
<dbReference type="GO" id="GO:0006260">
    <property type="term" value="P:DNA replication"/>
    <property type="evidence" value="ECO:0007669"/>
    <property type="project" value="UniProtKB-UniRule"/>
</dbReference>
<dbReference type="PATRIC" id="fig|411473.3.peg.1964"/>
<dbReference type="CDD" id="cd03278">
    <property type="entry name" value="ABC_SMC_barmotin"/>
    <property type="match status" value="1"/>
</dbReference>
<evidence type="ECO:0000256" key="1">
    <source>
        <dbReference type="ARBA" id="ARBA00004496"/>
    </source>
</evidence>
<comment type="subcellular location">
    <subcellularLocation>
        <location evidence="1 7">Cytoplasm</location>
    </subcellularLocation>
</comment>
<dbReference type="SUPFAM" id="SSF75553">
    <property type="entry name" value="Smc hinge domain"/>
    <property type="match status" value="1"/>
</dbReference>
<keyword evidence="6 7" id="KW-0238">DNA-binding</keyword>
<dbReference type="InterPro" id="IPR003395">
    <property type="entry name" value="RecF/RecN/SMC_N"/>
</dbReference>
<dbReference type="GO" id="GO:0005737">
    <property type="term" value="C:cytoplasm"/>
    <property type="evidence" value="ECO:0007669"/>
    <property type="project" value="UniProtKB-SubCell"/>
</dbReference>
<keyword evidence="10" id="KW-1185">Reference proteome</keyword>
<evidence type="ECO:0000256" key="2">
    <source>
        <dbReference type="ARBA" id="ARBA00022490"/>
    </source>
</evidence>
<keyword evidence="2 7" id="KW-0963">Cytoplasm</keyword>
<feature type="coiled-coil region" evidence="7">
    <location>
        <begin position="168"/>
        <end position="209"/>
    </location>
</feature>
<dbReference type="PANTHER" id="PTHR43977">
    <property type="entry name" value="STRUCTURAL MAINTENANCE OF CHROMOSOMES PROTEIN 3"/>
    <property type="match status" value="1"/>
</dbReference>
<dbReference type="Gene3D" id="3.30.70.1620">
    <property type="match status" value="1"/>
</dbReference>
<comment type="caution">
    <text evidence="9">The sequence shown here is derived from an EMBL/GenBank/DDBJ whole genome shotgun (WGS) entry which is preliminary data.</text>
</comment>
<dbReference type="Gene3D" id="1.20.1060.20">
    <property type="match status" value="1"/>
</dbReference>
<dbReference type="EMBL" id="AWVF01000292">
    <property type="protein sequence ID" value="ERJ92527.1"/>
    <property type="molecule type" value="Genomic_DNA"/>
</dbReference>
<accession>U2KJR1</accession>
<feature type="domain" description="SMC hinge" evidence="8">
    <location>
        <begin position="523"/>
        <end position="639"/>
    </location>
</feature>
<dbReference type="SMART" id="SM00968">
    <property type="entry name" value="SMC_hinge"/>
    <property type="match status" value="1"/>
</dbReference>
<dbReference type="GO" id="GO:0005524">
    <property type="term" value="F:ATP binding"/>
    <property type="evidence" value="ECO:0007669"/>
    <property type="project" value="UniProtKB-UniRule"/>
</dbReference>
<dbReference type="RefSeq" id="WP_021680533.1">
    <property type="nucleotide sequence ID" value="NZ_KI260295.1"/>
</dbReference>
<evidence type="ECO:0000313" key="10">
    <source>
        <dbReference type="Proteomes" id="UP000016662"/>
    </source>
</evidence>
<evidence type="ECO:0000256" key="3">
    <source>
        <dbReference type="ARBA" id="ARBA00022741"/>
    </source>
</evidence>
<dbReference type="STRING" id="411473.RUMCAL_02366"/>
<dbReference type="AlphaFoldDB" id="U2KJR1"/>
<dbReference type="Gene3D" id="3.40.50.300">
    <property type="entry name" value="P-loop containing nucleotide triphosphate hydrolases"/>
    <property type="match status" value="2"/>
</dbReference>
<feature type="binding site" evidence="7">
    <location>
        <begin position="32"/>
        <end position="39"/>
    </location>
    <ligand>
        <name>ATP</name>
        <dbReference type="ChEBI" id="CHEBI:30616"/>
    </ligand>
</feature>
<dbReference type="Proteomes" id="UP000016662">
    <property type="component" value="Unassembled WGS sequence"/>
</dbReference>
<evidence type="ECO:0000313" key="9">
    <source>
        <dbReference type="EMBL" id="ERJ92527.1"/>
    </source>
</evidence>
<dbReference type="HAMAP" id="MF_01894">
    <property type="entry name" value="Smc_prok"/>
    <property type="match status" value="1"/>
</dbReference>
<dbReference type="GO" id="GO:0007059">
    <property type="term" value="P:chromosome segregation"/>
    <property type="evidence" value="ECO:0007669"/>
    <property type="project" value="UniProtKB-UniRule"/>
</dbReference>
<dbReference type="GO" id="GO:0007062">
    <property type="term" value="P:sister chromatid cohesion"/>
    <property type="evidence" value="ECO:0007669"/>
    <property type="project" value="InterPro"/>
</dbReference>
<dbReference type="InterPro" id="IPR024704">
    <property type="entry name" value="SMC"/>
</dbReference>
<dbReference type="OrthoDB" id="9808768at2"/>
<keyword evidence="3 7" id="KW-0547">Nucleotide-binding</keyword>
<comment type="function">
    <text evidence="7">Required for chromosome condensation and partitioning.</text>
</comment>
<dbReference type="PIRSF" id="PIRSF005719">
    <property type="entry name" value="SMC"/>
    <property type="match status" value="1"/>
</dbReference>
<dbReference type="NCBIfam" id="TIGR02168">
    <property type="entry name" value="SMC_prok_B"/>
    <property type="match status" value="1"/>
</dbReference>
<dbReference type="InterPro" id="IPR010935">
    <property type="entry name" value="SMC_hinge"/>
</dbReference>
<keyword evidence="4 7" id="KW-0067">ATP-binding</keyword>
<feature type="coiled-coil region" evidence="7">
    <location>
        <begin position="242"/>
        <end position="465"/>
    </location>
</feature>
<dbReference type="InterPro" id="IPR011890">
    <property type="entry name" value="SMC_prok"/>
</dbReference>
<dbReference type="Pfam" id="PF02463">
    <property type="entry name" value="SMC_N"/>
    <property type="match status" value="1"/>
</dbReference>
<keyword evidence="5 7" id="KW-0175">Coiled coil</keyword>
<feature type="coiled-coil region" evidence="7">
    <location>
        <begin position="673"/>
        <end position="1036"/>
    </location>
</feature>
<dbReference type="GO" id="GO:0030261">
    <property type="term" value="P:chromosome condensation"/>
    <property type="evidence" value="ECO:0007669"/>
    <property type="project" value="InterPro"/>
</dbReference>
<dbReference type="HOGENOM" id="CLU_001042_2_2_9"/>
<dbReference type="eggNOG" id="COG1196">
    <property type="taxonomic scope" value="Bacteria"/>
</dbReference>
<dbReference type="SUPFAM" id="SSF52540">
    <property type="entry name" value="P-loop containing nucleoside triphosphate hydrolases"/>
    <property type="match status" value="1"/>
</dbReference>
<protein>
    <recommendedName>
        <fullName evidence="7">Chromosome partition protein Smc</fullName>
    </recommendedName>
</protein>
<evidence type="ECO:0000256" key="7">
    <source>
        <dbReference type="HAMAP-Rule" id="MF_01894"/>
    </source>
</evidence>
<name>U2KJR1_9FIRM</name>
<organism evidence="9 10">
    <name type="scientific">Ruminococcus callidus ATCC 27760</name>
    <dbReference type="NCBI Taxonomy" id="411473"/>
    <lineage>
        <taxon>Bacteria</taxon>
        <taxon>Bacillati</taxon>
        <taxon>Bacillota</taxon>
        <taxon>Clostridia</taxon>
        <taxon>Eubacteriales</taxon>
        <taxon>Oscillospiraceae</taxon>
        <taxon>Ruminococcus</taxon>
    </lineage>
</organism>
<dbReference type="FunFam" id="3.40.50.300:FF:000901">
    <property type="entry name" value="Chromosome partition protein Smc"/>
    <property type="match status" value="1"/>
</dbReference>
<gene>
    <name evidence="7" type="primary">smc</name>
    <name evidence="9" type="ORF">RUMCAL_02366</name>
</gene>
<comment type="similarity">
    <text evidence="7">Belongs to the SMC family.</text>
</comment>
<dbReference type="InterPro" id="IPR027417">
    <property type="entry name" value="P-loop_NTPase"/>
</dbReference>
<dbReference type="InterPro" id="IPR036277">
    <property type="entry name" value="SMC_hinge_sf"/>
</dbReference>
<proteinExistence type="inferred from homology"/>
<dbReference type="GO" id="GO:0016887">
    <property type="term" value="F:ATP hydrolysis activity"/>
    <property type="evidence" value="ECO:0007669"/>
    <property type="project" value="InterPro"/>
</dbReference>